<evidence type="ECO:0000256" key="1">
    <source>
        <dbReference type="SAM" id="MobiDB-lite"/>
    </source>
</evidence>
<protein>
    <submittedName>
        <fullName evidence="2">Uncharacterized protein</fullName>
    </submittedName>
</protein>
<proteinExistence type="predicted"/>
<gene>
    <name evidence="2" type="ORF">AVEN_166643_1</name>
</gene>
<comment type="caution">
    <text evidence="2">The sequence shown here is derived from an EMBL/GenBank/DDBJ whole genome shotgun (WGS) entry which is preliminary data.</text>
</comment>
<name>A0A4Y2E068_ARAVE</name>
<feature type="region of interest" description="Disordered" evidence="1">
    <location>
        <begin position="64"/>
        <end position="99"/>
    </location>
</feature>
<organism evidence="2 3">
    <name type="scientific">Araneus ventricosus</name>
    <name type="common">Orbweaver spider</name>
    <name type="synonym">Epeira ventricosa</name>
    <dbReference type="NCBI Taxonomy" id="182803"/>
    <lineage>
        <taxon>Eukaryota</taxon>
        <taxon>Metazoa</taxon>
        <taxon>Ecdysozoa</taxon>
        <taxon>Arthropoda</taxon>
        <taxon>Chelicerata</taxon>
        <taxon>Arachnida</taxon>
        <taxon>Araneae</taxon>
        <taxon>Araneomorphae</taxon>
        <taxon>Entelegynae</taxon>
        <taxon>Araneoidea</taxon>
        <taxon>Araneidae</taxon>
        <taxon>Araneus</taxon>
    </lineage>
</organism>
<dbReference type="EMBL" id="BGPR01000479">
    <property type="protein sequence ID" value="GBM22381.1"/>
    <property type="molecule type" value="Genomic_DNA"/>
</dbReference>
<accession>A0A4Y2E068</accession>
<keyword evidence="3" id="KW-1185">Reference proteome</keyword>
<dbReference type="AlphaFoldDB" id="A0A4Y2E068"/>
<evidence type="ECO:0000313" key="2">
    <source>
        <dbReference type="EMBL" id="GBM22381.1"/>
    </source>
</evidence>
<reference evidence="2 3" key="1">
    <citation type="journal article" date="2019" name="Sci. Rep.">
        <title>Orb-weaving spider Araneus ventricosus genome elucidates the spidroin gene catalogue.</title>
        <authorList>
            <person name="Kono N."/>
            <person name="Nakamura H."/>
            <person name="Ohtoshi R."/>
            <person name="Moran D.A.P."/>
            <person name="Shinohara A."/>
            <person name="Yoshida Y."/>
            <person name="Fujiwara M."/>
            <person name="Mori M."/>
            <person name="Tomita M."/>
            <person name="Arakawa K."/>
        </authorList>
    </citation>
    <scope>NUCLEOTIDE SEQUENCE [LARGE SCALE GENOMIC DNA]</scope>
</reference>
<sequence>MMNFHRAWERSEKQQVVDLEGVSKQCHIGMNSPALKSHFPHTRVTMSGFSGVGPTGGRLKKYTRSKLARGPRRATGFHHPFPRCAYTPSSSRPKSTCDNRYREASQWETRLLGA</sequence>
<dbReference type="Proteomes" id="UP000499080">
    <property type="component" value="Unassembled WGS sequence"/>
</dbReference>
<evidence type="ECO:0000313" key="3">
    <source>
        <dbReference type="Proteomes" id="UP000499080"/>
    </source>
</evidence>
<feature type="compositionally biased region" description="Basic residues" evidence="1">
    <location>
        <begin position="64"/>
        <end position="76"/>
    </location>
</feature>